<dbReference type="HOGENOM" id="CLU_1050373_0_0_1"/>
<dbReference type="OrthoDB" id="10585574at2759"/>
<sequence>MSTFSIREALLGDNPDPVDSKATSLIRLLLKAAASTAENAGHGMLSGFSIVLNARESCDKIDATMEDIDAISELNEHAEENGWDLFDKYVEGIRELERLLLDELGIFDHPVLNLSITTVEDGLTQTGNWETHRDQLHKQLNVAHKVLQGVHGQPKTDAPKWEQHRDDEAILHQLLTLLKSRETETLGGMGVSINELQTVLYDLEIETRPDDTTVDCVKAAWLIHAATLEELEPSTGAQRKRYLGLEKVWDEVKTYAWGNRSSMCR</sequence>
<name>A0A0C3AZ91_SERVB</name>
<accession>A0A0C3AZ91</accession>
<gene>
    <name evidence="1" type="ORF">M408DRAFT_108029</name>
</gene>
<dbReference type="AlphaFoldDB" id="A0A0C3AZ91"/>
<protein>
    <submittedName>
        <fullName evidence="1">Uncharacterized protein</fullName>
    </submittedName>
</protein>
<keyword evidence="2" id="KW-1185">Reference proteome</keyword>
<evidence type="ECO:0000313" key="1">
    <source>
        <dbReference type="EMBL" id="KIM29835.1"/>
    </source>
</evidence>
<reference evidence="2" key="2">
    <citation type="submission" date="2015-01" db="EMBL/GenBank/DDBJ databases">
        <title>Evolutionary Origins and Diversification of the Mycorrhizal Mutualists.</title>
        <authorList>
            <consortium name="DOE Joint Genome Institute"/>
            <consortium name="Mycorrhizal Genomics Consortium"/>
            <person name="Kohler A."/>
            <person name="Kuo A."/>
            <person name="Nagy L.G."/>
            <person name="Floudas D."/>
            <person name="Copeland A."/>
            <person name="Barry K.W."/>
            <person name="Cichocki N."/>
            <person name="Veneault-Fourrey C."/>
            <person name="LaButti K."/>
            <person name="Lindquist E.A."/>
            <person name="Lipzen A."/>
            <person name="Lundell T."/>
            <person name="Morin E."/>
            <person name="Murat C."/>
            <person name="Riley R."/>
            <person name="Ohm R."/>
            <person name="Sun H."/>
            <person name="Tunlid A."/>
            <person name="Henrissat B."/>
            <person name="Grigoriev I.V."/>
            <person name="Hibbett D.S."/>
            <person name="Martin F."/>
        </authorList>
    </citation>
    <scope>NUCLEOTIDE SEQUENCE [LARGE SCALE GENOMIC DNA]</scope>
    <source>
        <strain evidence="2">MAFF 305830</strain>
    </source>
</reference>
<organism evidence="1 2">
    <name type="scientific">Serendipita vermifera MAFF 305830</name>
    <dbReference type="NCBI Taxonomy" id="933852"/>
    <lineage>
        <taxon>Eukaryota</taxon>
        <taxon>Fungi</taxon>
        <taxon>Dikarya</taxon>
        <taxon>Basidiomycota</taxon>
        <taxon>Agaricomycotina</taxon>
        <taxon>Agaricomycetes</taxon>
        <taxon>Sebacinales</taxon>
        <taxon>Serendipitaceae</taxon>
        <taxon>Serendipita</taxon>
    </lineage>
</organism>
<proteinExistence type="predicted"/>
<reference evidence="1 2" key="1">
    <citation type="submission" date="2014-04" db="EMBL/GenBank/DDBJ databases">
        <authorList>
            <consortium name="DOE Joint Genome Institute"/>
            <person name="Kuo A."/>
            <person name="Zuccaro A."/>
            <person name="Kohler A."/>
            <person name="Nagy L.G."/>
            <person name="Floudas D."/>
            <person name="Copeland A."/>
            <person name="Barry K.W."/>
            <person name="Cichocki N."/>
            <person name="Veneault-Fourrey C."/>
            <person name="LaButti K."/>
            <person name="Lindquist E.A."/>
            <person name="Lipzen A."/>
            <person name="Lundell T."/>
            <person name="Morin E."/>
            <person name="Murat C."/>
            <person name="Sun H."/>
            <person name="Tunlid A."/>
            <person name="Henrissat B."/>
            <person name="Grigoriev I.V."/>
            <person name="Hibbett D.S."/>
            <person name="Martin F."/>
            <person name="Nordberg H.P."/>
            <person name="Cantor M.N."/>
            <person name="Hua S.X."/>
        </authorList>
    </citation>
    <scope>NUCLEOTIDE SEQUENCE [LARGE SCALE GENOMIC DNA]</scope>
    <source>
        <strain evidence="1 2">MAFF 305830</strain>
    </source>
</reference>
<dbReference type="Proteomes" id="UP000054097">
    <property type="component" value="Unassembled WGS sequence"/>
</dbReference>
<dbReference type="EMBL" id="KN824287">
    <property type="protein sequence ID" value="KIM29835.1"/>
    <property type="molecule type" value="Genomic_DNA"/>
</dbReference>
<evidence type="ECO:0000313" key="2">
    <source>
        <dbReference type="Proteomes" id="UP000054097"/>
    </source>
</evidence>